<reference evidence="1 2" key="2">
    <citation type="journal article" date="2022" name="Mol. Ecol. Resour.">
        <title>The genomes of chicory, endive, great burdock and yacon provide insights into Asteraceae paleo-polyploidization history and plant inulin production.</title>
        <authorList>
            <person name="Fan W."/>
            <person name="Wang S."/>
            <person name="Wang H."/>
            <person name="Wang A."/>
            <person name="Jiang F."/>
            <person name="Liu H."/>
            <person name="Zhao H."/>
            <person name="Xu D."/>
            <person name="Zhang Y."/>
        </authorList>
    </citation>
    <scope>NUCLEOTIDE SEQUENCE [LARGE SCALE GENOMIC DNA]</scope>
    <source>
        <strain evidence="2">cv. Yunnan</strain>
        <tissue evidence="1">Leaves</tissue>
    </source>
</reference>
<dbReference type="EMBL" id="CM042023">
    <property type="protein sequence ID" value="KAI3814412.1"/>
    <property type="molecule type" value="Genomic_DNA"/>
</dbReference>
<organism evidence="1 2">
    <name type="scientific">Smallanthus sonchifolius</name>
    <dbReference type="NCBI Taxonomy" id="185202"/>
    <lineage>
        <taxon>Eukaryota</taxon>
        <taxon>Viridiplantae</taxon>
        <taxon>Streptophyta</taxon>
        <taxon>Embryophyta</taxon>
        <taxon>Tracheophyta</taxon>
        <taxon>Spermatophyta</taxon>
        <taxon>Magnoliopsida</taxon>
        <taxon>eudicotyledons</taxon>
        <taxon>Gunneridae</taxon>
        <taxon>Pentapetalae</taxon>
        <taxon>asterids</taxon>
        <taxon>campanulids</taxon>
        <taxon>Asterales</taxon>
        <taxon>Asteraceae</taxon>
        <taxon>Asteroideae</taxon>
        <taxon>Heliantheae alliance</taxon>
        <taxon>Millerieae</taxon>
        <taxon>Smallanthus</taxon>
    </lineage>
</organism>
<proteinExistence type="predicted"/>
<gene>
    <name evidence="1" type="ORF">L1987_19167</name>
</gene>
<reference evidence="2" key="1">
    <citation type="journal article" date="2022" name="Mol. Ecol. Resour.">
        <title>The genomes of chicory, endive, great burdock and yacon provide insights into Asteraceae palaeo-polyploidization history and plant inulin production.</title>
        <authorList>
            <person name="Fan W."/>
            <person name="Wang S."/>
            <person name="Wang H."/>
            <person name="Wang A."/>
            <person name="Jiang F."/>
            <person name="Liu H."/>
            <person name="Zhao H."/>
            <person name="Xu D."/>
            <person name="Zhang Y."/>
        </authorList>
    </citation>
    <scope>NUCLEOTIDE SEQUENCE [LARGE SCALE GENOMIC DNA]</scope>
    <source>
        <strain evidence="2">cv. Yunnan</strain>
    </source>
</reference>
<dbReference type="Proteomes" id="UP001056120">
    <property type="component" value="Linkage Group LG06"/>
</dbReference>
<evidence type="ECO:0000313" key="1">
    <source>
        <dbReference type="EMBL" id="KAI3814412.1"/>
    </source>
</evidence>
<accession>A0ACB9J2S0</accession>
<name>A0ACB9J2S0_9ASTR</name>
<keyword evidence="2" id="KW-1185">Reference proteome</keyword>
<comment type="caution">
    <text evidence="1">The sequence shown here is derived from an EMBL/GenBank/DDBJ whole genome shotgun (WGS) entry which is preliminary data.</text>
</comment>
<sequence length="223" mass="23466">MNPSGGQIPPSKQQPDPRLEVPAVIPSSDCPIIVGSPHLGEDLTAILPLSATNGTGKSLFSTNGIQSRASPYDWSPGGGATRRKGSRRFRRENTQSKYSPLLSDLRVADFIQETASIGAQELPLSMRVPTSPPPVVGLNGPVDSGMEPEYPTLLKNMDSEMSTQVETTNTSPIGHRPGVPGSPKASSVDALPSQSKIWSQGLTNSVSYADRCKGISGCAGTKL</sequence>
<protein>
    <submittedName>
        <fullName evidence="1">Uncharacterized protein</fullName>
    </submittedName>
</protein>
<evidence type="ECO:0000313" key="2">
    <source>
        <dbReference type="Proteomes" id="UP001056120"/>
    </source>
</evidence>